<feature type="chain" id="PRO_5004199377" description="Lectin-like protein BA14k" evidence="8">
    <location>
        <begin position="26"/>
        <end position="196"/>
    </location>
</feature>
<dbReference type="GO" id="GO:0016020">
    <property type="term" value="C:membrane"/>
    <property type="evidence" value="ECO:0007669"/>
    <property type="project" value="UniProtKB-SubCell"/>
</dbReference>
<comment type="subcellular location">
    <subcellularLocation>
        <location evidence="1">Membrane</location>
        <topology evidence="1">Single-pass membrane protein</topology>
    </subcellularLocation>
</comment>
<dbReference type="EMBL" id="CP000301">
    <property type="protein sequence ID" value="ABD88437.1"/>
    <property type="molecule type" value="Genomic_DNA"/>
</dbReference>
<dbReference type="Pfam" id="PF07886">
    <property type="entry name" value="BA14K"/>
    <property type="match status" value="1"/>
</dbReference>
<feature type="region of interest" description="Disordered" evidence="7">
    <location>
        <begin position="40"/>
        <end position="110"/>
    </location>
</feature>
<keyword evidence="4" id="KW-0472">Membrane</keyword>
<sequence length="196" mass="18638">MISLKVLSSAAFAALLAISLPVAGATDGYAQGFGGPGGGAASGGGGARGGGGGGPAFGGGGGGGPRMGGGGGGGPRFGGGGGGPRFSGGGGGPRFGGGGPRFGGGGPRFGGGGYHGGHRYRGGGFYPGFATGAFIGGALASPYYYGDPYYYDDGPTVEVIPDVGGDSVAYCKRRYRSYDPASGTYLGYDGLRHPCP</sequence>
<dbReference type="GO" id="GO:0030246">
    <property type="term" value="F:carbohydrate binding"/>
    <property type="evidence" value="ECO:0007669"/>
    <property type="project" value="UniProtKB-KW"/>
</dbReference>
<accession>Q213J9</accession>
<dbReference type="HOGENOM" id="CLU_092318_0_0_5"/>
<proteinExistence type="inferred from homology"/>
<keyword evidence="4" id="KW-1003">Cell membrane</keyword>
<evidence type="ECO:0000256" key="4">
    <source>
        <dbReference type="ARBA" id="ARBA00022475"/>
    </source>
</evidence>
<dbReference type="AlphaFoldDB" id="Q213J9"/>
<keyword evidence="5" id="KW-0430">Lectin</keyword>
<evidence type="ECO:0000313" key="9">
    <source>
        <dbReference type="EMBL" id="ABD88437.1"/>
    </source>
</evidence>
<dbReference type="RefSeq" id="WP_011473332.1">
    <property type="nucleotide sequence ID" value="NC_007925.1"/>
</dbReference>
<evidence type="ECO:0000256" key="5">
    <source>
        <dbReference type="ARBA" id="ARBA00022734"/>
    </source>
</evidence>
<evidence type="ECO:0000256" key="6">
    <source>
        <dbReference type="ARBA" id="ARBA00025321"/>
    </source>
</evidence>
<evidence type="ECO:0000256" key="7">
    <source>
        <dbReference type="SAM" id="MobiDB-lite"/>
    </source>
</evidence>
<evidence type="ECO:0000256" key="3">
    <source>
        <dbReference type="ARBA" id="ARBA00020552"/>
    </source>
</evidence>
<evidence type="ECO:0000256" key="1">
    <source>
        <dbReference type="ARBA" id="ARBA00004167"/>
    </source>
</evidence>
<dbReference type="OrthoDB" id="8256082at2"/>
<comment type="similarity">
    <text evidence="2">Belongs to the BA14k family.</text>
</comment>
<name>Q213J9_RHOPB</name>
<evidence type="ECO:0000256" key="8">
    <source>
        <dbReference type="SAM" id="SignalP"/>
    </source>
</evidence>
<gene>
    <name evidence="9" type="ordered locus">RPC_2889</name>
</gene>
<dbReference type="InterPro" id="IPR012413">
    <property type="entry name" value="BA14K"/>
</dbReference>
<dbReference type="eggNOG" id="ENOG5033457">
    <property type="taxonomic scope" value="Bacteria"/>
</dbReference>
<organism evidence="9">
    <name type="scientific">Rhodopseudomonas palustris (strain BisB18)</name>
    <dbReference type="NCBI Taxonomy" id="316056"/>
    <lineage>
        <taxon>Bacteria</taxon>
        <taxon>Pseudomonadati</taxon>
        <taxon>Pseudomonadota</taxon>
        <taxon>Alphaproteobacteria</taxon>
        <taxon>Hyphomicrobiales</taxon>
        <taxon>Nitrobacteraceae</taxon>
        <taxon>Rhodopseudomonas</taxon>
    </lineage>
</organism>
<feature type="signal peptide" evidence="8">
    <location>
        <begin position="1"/>
        <end position="25"/>
    </location>
</feature>
<comment type="function">
    <text evidence="6">Has immunoglobulin-binding and hemagglutination properties, and can bind to mannose. Essential for virulence. May be involved in LPS biosynthesis or polysaccharide transport.</text>
</comment>
<dbReference type="STRING" id="316056.RPC_2889"/>
<dbReference type="KEGG" id="rpc:RPC_2889"/>
<evidence type="ECO:0000256" key="2">
    <source>
        <dbReference type="ARBA" id="ARBA00010270"/>
    </source>
</evidence>
<reference evidence="9" key="1">
    <citation type="submission" date="2006-03" db="EMBL/GenBank/DDBJ databases">
        <title>Complete sequence of Rhodopseudomonas palustris BisB18.</title>
        <authorList>
            <consortium name="US DOE Joint Genome Institute"/>
            <person name="Copeland A."/>
            <person name="Lucas S."/>
            <person name="Lapidus A."/>
            <person name="Barry K."/>
            <person name="Detter J.C."/>
            <person name="Glavina del Rio T."/>
            <person name="Hammon N."/>
            <person name="Israni S."/>
            <person name="Dalin E."/>
            <person name="Tice H."/>
            <person name="Pitluck S."/>
            <person name="Chain P."/>
            <person name="Malfatti S."/>
            <person name="Shin M."/>
            <person name="Vergez L."/>
            <person name="Schmutz J."/>
            <person name="Larimer F."/>
            <person name="Land M."/>
            <person name="Hauser L."/>
            <person name="Pelletier D.A."/>
            <person name="Kyrpides N."/>
            <person name="Anderson I."/>
            <person name="Oda Y."/>
            <person name="Harwood C.S."/>
            <person name="Richardson P."/>
        </authorList>
    </citation>
    <scope>NUCLEOTIDE SEQUENCE [LARGE SCALE GENOMIC DNA]</scope>
    <source>
        <strain evidence="9">BisB18</strain>
    </source>
</reference>
<protein>
    <recommendedName>
        <fullName evidence="3">Lectin-like protein BA14k</fullName>
    </recommendedName>
</protein>
<keyword evidence="8" id="KW-0732">Signal</keyword>